<feature type="signal peptide" evidence="17">
    <location>
        <begin position="1"/>
        <end position="20"/>
    </location>
</feature>
<dbReference type="InterPro" id="IPR008271">
    <property type="entry name" value="Ser/Thr_kinase_AS"/>
</dbReference>
<keyword evidence="5 16" id="KW-0812">Transmembrane</keyword>
<evidence type="ECO:0000256" key="17">
    <source>
        <dbReference type="SAM" id="SignalP"/>
    </source>
</evidence>
<sequence length="579" mass="65493">MYQYMIVGIVLVVATGSSLAGPNTCDYFSTAWSTDSPCQKEDFKTKNDFCNKTQSCMALGSSFEHCYVLWTNHSGNITVMRKGCWDQKEPCEEESSCIANLKRKDKFMFCCCSTDNCNTKFSSLDMPPLKEEEPAPIPEEDIQTLQIFAYVLVPIILFVIIIVVAYCFYKRQKKPFDSIEIASVETPNTTTTAVQSLLLPPEFELPQLIELKARGRYGCVWKAQSQDHYVAVKIFYMQDKKSWQNEQDIFSTEMMHEHPNILHFIAAASRGVGVDAELWLITDFHEKGSLADYLKVETFSLDNALKFMKTMATGLSFLHQDIMFRASRNGYKPAIAHRDLKSKNILIKSDLTACIADFGLAVKFDPSESTGDSHGQVGTRRYMAPEILEGAINFHRDAFLRIDMYAAALIMWEITTRCVDVPGGHNKTYIMPYEEELGQNPTLEQMVDHVVEKKMRPFIQANWRQHPVFGILCETMDDCWDADAEARLSAGCVEERIEGLRNKTAPSQITCYPNVLNSNVITDSLPVVPTPLDTETQNQINAQKNEQFQTRIAPASQEVEILPENQDAVALLQEEDAVI</sequence>
<keyword evidence="11 16" id="KW-0472">Membrane</keyword>
<feature type="active site" description="Proton acceptor" evidence="13">
    <location>
        <position position="339"/>
    </location>
</feature>
<dbReference type="SUPFAM" id="SSF56112">
    <property type="entry name" value="Protein kinase-like (PK-like)"/>
    <property type="match status" value="1"/>
</dbReference>
<dbReference type="Gene3D" id="1.10.510.10">
    <property type="entry name" value="Transferase(Phosphotransferase) domain 1"/>
    <property type="match status" value="1"/>
</dbReference>
<evidence type="ECO:0000256" key="14">
    <source>
        <dbReference type="PIRSR" id="PIRSR037393-2"/>
    </source>
</evidence>
<keyword evidence="7 14" id="KW-0547">Nucleotide-binding</keyword>
<feature type="chain" id="PRO_5026191150" description="Serine/threonine-protein kinase receptor" evidence="17">
    <location>
        <begin position="21"/>
        <end position="579"/>
    </location>
</feature>
<name>A0A6F9DVC4_9ASCI</name>
<evidence type="ECO:0000256" key="13">
    <source>
        <dbReference type="PIRSR" id="PIRSR037393-1"/>
    </source>
</evidence>
<evidence type="ECO:0000256" key="7">
    <source>
        <dbReference type="ARBA" id="ARBA00022741"/>
    </source>
</evidence>
<dbReference type="PROSITE" id="PS00108">
    <property type="entry name" value="PROTEIN_KINASE_ST"/>
    <property type="match status" value="1"/>
</dbReference>
<dbReference type="Gene3D" id="2.10.60.10">
    <property type="entry name" value="CD59"/>
    <property type="match status" value="1"/>
</dbReference>
<accession>A0A6F9DVC4</accession>
<comment type="catalytic activity">
    <reaction evidence="16">
        <text>L-threonyl-[receptor-protein] + ATP = O-phospho-L-threonyl-[receptor-protein] + ADP + H(+)</text>
        <dbReference type="Rhea" id="RHEA:44880"/>
        <dbReference type="Rhea" id="RHEA-COMP:11024"/>
        <dbReference type="Rhea" id="RHEA-COMP:11025"/>
        <dbReference type="ChEBI" id="CHEBI:15378"/>
        <dbReference type="ChEBI" id="CHEBI:30013"/>
        <dbReference type="ChEBI" id="CHEBI:30616"/>
        <dbReference type="ChEBI" id="CHEBI:61977"/>
        <dbReference type="ChEBI" id="CHEBI:456216"/>
        <dbReference type="EC" id="2.7.11.30"/>
    </reaction>
</comment>
<protein>
    <recommendedName>
        <fullName evidence="16">Serine/threonine-protein kinase receptor</fullName>
        <ecNumber evidence="16">2.7.11.30</ecNumber>
    </recommendedName>
</protein>
<evidence type="ECO:0000256" key="3">
    <source>
        <dbReference type="ARBA" id="ARBA00022527"/>
    </source>
</evidence>
<dbReference type="GO" id="GO:0048179">
    <property type="term" value="C:activin receptor complex"/>
    <property type="evidence" value="ECO:0007669"/>
    <property type="project" value="TreeGrafter"/>
</dbReference>
<keyword evidence="8 16" id="KW-0418">Kinase</keyword>
<comment type="subcellular location">
    <subcellularLocation>
        <location evidence="1 16">Membrane</location>
        <topology evidence="1 16">Single-pass type I membrane protein</topology>
    </subcellularLocation>
</comment>
<evidence type="ECO:0000256" key="2">
    <source>
        <dbReference type="ARBA" id="ARBA00009605"/>
    </source>
</evidence>
<dbReference type="InterPro" id="IPR011009">
    <property type="entry name" value="Kinase-like_dom_sf"/>
</dbReference>
<keyword evidence="16" id="KW-0479">Metal-binding</keyword>
<evidence type="ECO:0000256" key="6">
    <source>
        <dbReference type="ARBA" id="ARBA00022729"/>
    </source>
</evidence>
<keyword evidence="4 16" id="KW-0808">Transferase</keyword>
<keyword evidence="9 14" id="KW-0067">ATP-binding</keyword>
<dbReference type="PIRSF" id="PIRSF037393">
    <property type="entry name" value="TGFRII"/>
    <property type="match status" value="1"/>
</dbReference>
<reference evidence="19" key="1">
    <citation type="submission" date="2020-04" db="EMBL/GenBank/DDBJ databases">
        <authorList>
            <person name="Neveu A P."/>
        </authorList>
    </citation>
    <scope>NUCLEOTIDE SEQUENCE</scope>
    <source>
        <tissue evidence="19">Whole embryo</tissue>
    </source>
</reference>
<evidence type="ECO:0000256" key="16">
    <source>
        <dbReference type="RuleBase" id="RU361271"/>
    </source>
</evidence>
<dbReference type="Gene3D" id="3.30.200.20">
    <property type="entry name" value="Phosphorylase Kinase, domain 1"/>
    <property type="match status" value="1"/>
</dbReference>
<keyword evidence="3 16" id="KW-0723">Serine/threonine-protein kinase</keyword>
<proteinExistence type="evidence at transcript level"/>
<evidence type="ECO:0000256" key="4">
    <source>
        <dbReference type="ARBA" id="ARBA00022679"/>
    </source>
</evidence>
<dbReference type="CDD" id="cd14053">
    <property type="entry name" value="STKc_ACVR2"/>
    <property type="match status" value="1"/>
</dbReference>
<evidence type="ECO:0000259" key="18">
    <source>
        <dbReference type="PROSITE" id="PS50011"/>
    </source>
</evidence>
<feature type="disulfide bond" evidence="15">
    <location>
        <begin position="112"/>
        <end position="117"/>
    </location>
</feature>
<feature type="transmembrane region" description="Helical" evidence="16">
    <location>
        <begin position="147"/>
        <end position="169"/>
    </location>
</feature>
<comment type="cofactor">
    <cofactor evidence="16">
        <name>Mg(2+)</name>
        <dbReference type="ChEBI" id="CHEBI:18420"/>
    </cofactor>
    <cofactor evidence="16">
        <name>Mn(2+)</name>
        <dbReference type="ChEBI" id="CHEBI:29035"/>
    </cofactor>
</comment>
<keyword evidence="12 16" id="KW-0675">Receptor</keyword>
<keyword evidence="16" id="KW-0460">Magnesium</keyword>
<evidence type="ECO:0000256" key="9">
    <source>
        <dbReference type="ARBA" id="ARBA00022840"/>
    </source>
</evidence>
<dbReference type="InterPro" id="IPR017194">
    <property type="entry name" value="Transform_growth_fac-b_typ-2"/>
</dbReference>
<dbReference type="InterPro" id="IPR000333">
    <property type="entry name" value="TGFB_receptor"/>
</dbReference>
<evidence type="ECO:0000256" key="11">
    <source>
        <dbReference type="ARBA" id="ARBA00023136"/>
    </source>
</evidence>
<evidence type="ECO:0000256" key="12">
    <source>
        <dbReference type="ARBA" id="ARBA00023170"/>
    </source>
</evidence>
<dbReference type="InterPro" id="IPR000719">
    <property type="entry name" value="Prot_kinase_dom"/>
</dbReference>
<dbReference type="PANTHER" id="PTHR23255:SF98">
    <property type="entry name" value="SERINE_THREONINE-PROTEIN KINASE RECEPTOR"/>
    <property type="match status" value="1"/>
</dbReference>
<feature type="domain" description="Protein kinase" evidence="18">
    <location>
        <begin position="206"/>
        <end position="500"/>
    </location>
</feature>
<evidence type="ECO:0000256" key="15">
    <source>
        <dbReference type="PIRSR" id="PIRSR037393-3"/>
    </source>
</evidence>
<keyword evidence="15" id="KW-1015">Disulfide bond</keyword>
<dbReference type="GO" id="GO:0005524">
    <property type="term" value="F:ATP binding"/>
    <property type="evidence" value="ECO:0007669"/>
    <property type="project" value="UniProtKB-UniRule"/>
</dbReference>
<dbReference type="FunFam" id="3.30.200.20:FF:000094">
    <property type="entry name" value="Serine/threonine-protein kinase receptor"/>
    <property type="match status" value="1"/>
</dbReference>
<organism evidence="19">
    <name type="scientific">Phallusia mammillata</name>
    <dbReference type="NCBI Taxonomy" id="59560"/>
    <lineage>
        <taxon>Eukaryota</taxon>
        <taxon>Metazoa</taxon>
        <taxon>Chordata</taxon>
        <taxon>Tunicata</taxon>
        <taxon>Ascidiacea</taxon>
        <taxon>Phlebobranchia</taxon>
        <taxon>Ascidiidae</taxon>
        <taxon>Phallusia</taxon>
    </lineage>
</organism>
<dbReference type="GO" id="GO:0071363">
    <property type="term" value="P:cellular response to growth factor stimulus"/>
    <property type="evidence" value="ECO:0007669"/>
    <property type="project" value="TreeGrafter"/>
</dbReference>
<dbReference type="EMBL" id="LR791064">
    <property type="protein sequence ID" value="CAB3266926.1"/>
    <property type="molecule type" value="mRNA"/>
</dbReference>
<dbReference type="PANTHER" id="PTHR23255">
    <property type="entry name" value="TRANSFORMING GROWTH FACTOR-BETA RECEPTOR TYPE I AND II"/>
    <property type="match status" value="1"/>
</dbReference>
<dbReference type="GO" id="GO:0048185">
    <property type="term" value="F:activin binding"/>
    <property type="evidence" value="ECO:0007669"/>
    <property type="project" value="TreeGrafter"/>
</dbReference>
<dbReference type="PROSITE" id="PS50011">
    <property type="entry name" value="PROTEIN_KINASE_DOM"/>
    <property type="match status" value="1"/>
</dbReference>
<keyword evidence="6 17" id="KW-0732">Signal</keyword>
<dbReference type="AlphaFoldDB" id="A0A6F9DVC4"/>
<dbReference type="EC" id="2.7.11.30" evidence="16"/>
<gene>
    <name evidence="19" type="primary">Tgfbr2a</name>
</gene>
<evidence type="ECO:0000256" key="8">
    <source>
        <dbReference type="ARBA" id="ARBA00022777"/>
    </source>
</evidence>
<dbReference type="SUPFAM" id="SSF57302">
    <property type="entry name" value="Snake toxin-like"/>
    <property type="match status" value="1"/>
</dbReference>
<evidence type="ECO:0000256" key="10">
    <source>
        <dbReference type="ARBA" id="ARBA00022989"/>
    </source>
</evidence>
<evidence type="ECO:0000256" key="1">
    <source>
        <dbReference type="ARBA" id="ARBA00004479"/>
    </source>
</evidence>
<feature type="binding site" evidence="14">
    <location>
        <position position="233"/>
    </location>
    <ligand>
        <name>ATP</name>
        <dbReference type="ChEBI" id="CHEBI:30616"/>
    </ligand>
</feature>
<dbReference type="GO" id="GO:0017002">
    <property type="term" value="F:activin receptor activity"/>
    <property type="evidence" value="ECO:0007669"/>
    <property type="project" value="TreeGrafter"/>
</dbReference>
<comment type="similarity">
    <text evidence="2 16">Belongs to the protein kinase superfamily. TKL Ser/Thr protein kinase family. TGFB receptor subfamily.</text>
</comment>
<evidence type="ECO:0000256" key="5">
    <source>
        <dbReference type="ARBA" id="ARBA00022692"/>
    </source>
</evidence>
<dbReference type="SMART" id="SM00220">
    <property type="entry name" value="S_TKc"/>
    <property type="match status" value="1"/>
</dbReference>
<dbReference type="GO" id="GO:0046872">
    <property type="term" value="F:metal ion binding"/>
    <property type="evidence" value="ECO:0007669"/>
    <property type="project" value="UniProtKB-KW"/>
</dbReference>
<dbReference type="InterPro" id="IPR045860">
    <property type="entry name" value="Snake_toxin-like_sf"/>
</dbReference>
<keyword evidence="10 16" id="KW-1133">Transmembrane helix</keyword>
<feature type="disulfide bond" evidence="15">
    <location>
        <begin position="97"/>
        <end position="110"/>
    </location>
</feature>
<evidence type="ECO:0000313" key="19">
    <source>
        <dbReference type="EMBL" id="CAB3266926.1"/>
    </source>
</evidence>
<dbReference type="Pfam" id="PF00069">
    <property type="entry name" value="Pkinase"/>
    <property type="match status" value="1"/>
</dbReference>
<keyword evidence="16" id="KW-0464">Manganese</keyword>
<dbReference type="PRINTS" id="PR00653">
    <property type="entry name" value="ACTIVIN2R"/>
</dbReference>